<evidence type="ECO:0000313" key="2">
    <source>
        <dbReference type="EMBL" id="SMA50375.1"/>
    </source>
</evidence>
<dbReference type="GO" id="GO:0043683">
    <property type="term" value="P:type IV pilus assembly"/>
    <property type="evidence" value="ECO:0007669"/>
    <property type="project" value="InterPro"/>
</dbReference>
<keyword evidence="3" id="KW-1185">Reference proteome</keyword>
<feature type="transmembrane region" description="Helical" evidence="1">
    <location>
        <begin position="12"/>
        <end position="32"/>
    </location>
</feature>
<dbReference type="Pfam" id="PF16732">
    <property type="entry name" value="ComP_DUS"/>
    <property type="match status" value="1"/>
</dbReference>
<dbReference type="InterPro" id="IPR012902">
    <property type="entry name" value="N_methyl_site"/>
</dbReference>
<proteinExistence type="predicted"/>
<dbReference type="InterPro" id="IPR045584">
    <property type="entry name" value="Pilin-like"/>
</dbReference>
<evidence type="ECO:0000256" key="1">
    <source>
        <dbReference type="SAM" id="Phobius"/>
    </source>
</evidence>
<organism evidence="2 3">
    <name type="scientific">Parendozoicomonas haliclonae</name>
    <dbReference type="NCBI Taxonomy" id="1960125"/>
    <lineage>
        <taxon>Bacteria</taxon>
        <taxon>Pseudomonadati</taxon>
        <taxon>Pseudomonadota</taxon>
        <taxon>Gammaproteobacteria</taxon>
        <taxon>Oceanospirillales</taxon>
        <taxon>Endozoicomonadaceae</taxon>
        <taxon>Parendozoicomonas</taxon>
    </lineage>
</organism>
<dbReference type="SUPFAM" id="SSF54523">
    <property type="entry name" value="Pili subunits"/>
    <property type="match status" value="1"/>
</dbReference>
<accession>A0A1X7AQ52</accession>
<protein>
    <submittedName>
        <fullName evidence="2">Fimbrial protein</fullName>
    </submittedName>
</protein>
<dbReference type="EMBL" id="FWPT01000012">
    <property type="protein sequence ID" value="SMA50375.1"/>
    <property type="molecule type" value="Genomic_DNA"/>
</dbReference>
<gene>
    <name evidence="2" type="primary">pilA_2</name>
    <name evidence="2" type="ORF">EHSB41UT_04172</name>
</gene>
<dbReference type="OrthoDB" id="5296638at2"/>
<dbReference type="InterPro" id="IPR031982">
    <property type="entry name" value="PilE-like"/>
</dbReference>
<dbReference type="Proteomes" id="UP000196573">
    <property type="component" value="Unassembled WGS sequence"/>
</dbReference>
<dbReference type="Gene3D" id="3.30.700.10">
    <property type="entry name" value="Glycoprotein, Type 4 Pilin"/>
    <property type="match status" value="1"/>
</dbReference>
<evidence type="ECO:0000313" key="3">
    <source>
        <dbReference type="Proteomes" id="UP000196573"/>
    </source>
</evidence>
<keyword evidence="1" id="KW-0812">Transmembrane</keyword>
<keyword evidence="1" id="KW-1133">Transmembrane helix</keyword>
<name>A0A1X7AQ52_9GAMM</name>
<keyword evidence="1" id="KW-0472">Membrane</keyword>
<reference evidence="2 3" key="1">
    <citation type="submission" date="2017-03" db="EMBL/GenBank/DDBJ databases">
        <authorList>
            <person name="Afonso C.L."/>
            <person name="Miller P.J."/>
            <person name="Scott M.A."/>
            <person name="Spackman E."/>
            <person name="Goraichik I."/>
            <person name="Dimitrov K.M."/>
            <person name="Suarez D.L."/>
            <person name="Swayne D.E."/>
        </authorList>
    </citation>
    <scope>NUCLEOTIDE SEQUENCE [LARGE SCALE GENOMIC DNA]</scope>
    <source>
        <strain evidence="2">SB41UT1</strain>
    </source>
</reference>
<dbReference type="NCBIfam" id="TIGR02532">
    <property type="entry name" value="IV_pilin_GFxxxE"/>
    <property type="match status" value="1"/>
</dbReference>
<sequence length="159" mass="17863">MADVKDVARNGFSLVELLIVIGILAIFAAFAYPNYRDHVLRSNRSDAHIAIQKAVAKQELYYSIRHEYSDQIDDIGGSTTQDERYQLSVVNRYLEDKNNDGNYECSELSDPASASSYTIIATPTSEGGQNRDFTCSQICFDNRGVKGWTINSEYPGKCW</sequence>
<dbReference type="AlphaFoldDB" id="A0A1X7AQ52"/>
<dbReference type="Pfam" id="PF07963">
    <property type="entry name" value="N_methyl"/>
    <property type="match status" value="1"/>
</dbReference>
<dbReference type="RefSeq" id="WP_087112912.1">
    <property type="nucleotide sequence ID" value="NZ_CBCSCN010000005.1"/>
</dbReference>